<accession>A0A644ZCJ8</accession>
<reference evidence="1" key="1">
    <citation type="submission" date="2019-08" db="EMBL/GenBank/DDBJ databases">
        <authorList>
            <person name="Kucharzyk K."/>
            <person name="Murdoch R.W."/>
            <person name="Higgins S."/>
            <person name="Loffler F."/>
        </authorList>
    </citation>
    <scope>NUCLEOTIDE SEQUENCE</scope>
</reference>
<sequence>MPGSRFVTVPVHPGCGFREYLHPVHTHITCSGNRILCMDKREGYEPASVVGPAFQNRELFEVRLEKHALLAWRVSLEPGREPSGGLLEVR</sequence>
<dbReference type="AlphaFoldDB" id="A0A644ZCJ8"/>
<dbReference type="EMBL" id="VSSQ01008296">
    <property type="protein sequence ID" value="MPM38469.1"/>
    <property type="molecule type" value="Genomic_DNA"/>
</dbReference>
<comment type="caution">
    <text evidence="1">The sequence shown here is derived from an EMBL/GenBank/DDBJ whole genome shotgun (WGS) entry which is preliminary data.</text>
</comment>
<protein>
    <submittedName>
        <fullName evidence="1">Uncharacterized protein</fullName>
    </submittedName>
</protein>
<organism evidence="1">
    <name type="scientific">bioreactor metagenome</name>
    <dbReference type="NCBI Taxonomy" id="1076179"/>
    <lineage>
        <taxon>unclassified sequences</taxon>
        <taxon>metagenomes</taxon>
        <taxon>ecological metagenomes</taxon>
    </lineage>
</organism>
<proteinExistence type="predicted"/>
<evidence type="ECO:0000313" key="1">
    <source>
        <dbReference type="EMBL" id="MPM38469.1"/>
    </source>
</evidence>
<name>A0A644ZCJ8_9ZZZZ</name>
<gene>
    <name evidence="1" type="ORF">SDC9_85098</name>
</gene>